<evidence type="ECO:0000313" key="3">
    <source>
        <dbReference type="Proteomes" id="UP000237144"/>
    </source>
</evidence>
<feature type="region of interest" description="Disordered" evidence="1">
    <location>
        <begin position="571"/>
        <end position="603"/>
    </location>
</feature>
<name>A0A2S5BCF5_9BASI</name>
<dbReference type="Proteomes" id="UP000237144">
    <property type="component" value="Unassembled WGS sequence"/>
</dbReference>
<comment type="caution">
    <text evidence="2">The sequence shown here is derived from an EMBL/GenBank/DDBJ whole genome shotgun (WGS) entry which is preliminary data.</text>
</comment>
<organism evidence="2 3">
    <name type="scientific">Rhodotorula taiwanensis</name>
    <dbReference type="NCBI Taxonomy" id="741276"/>
    <lineage>
        <taxon>Eukaryota</taxon>
        <taxon>Fungi</taxon>
        <taxon>Dikarya</taxon>
        <taxon>Basidiomycota</taxon>
        <taxon>Pucciniomycotina</taxon>
        <taxon>Microbotryomycetes</taxon>
        <taxon>Sporidiobolales</taxon>
        <taxon>Sporidiobolaceae</taxon>
        <taxon>Rhodotorula</taxon>
    </lineage>
</organism>
<proteinExistence type="predicted"/>
<dbReference type="EMBL" id="PJQD01000024">
    <property type="protein sequence ID" value="POY74466.1"/>
    <property type="molecule type" value="Genomic_DNA"/>
</dbReference>
<feature type="compositionally biased region" description="Low complexity" evidence="1">
    <location>
        <begin position="572"/>
        <end position="591"/>
    </location>
</feature>
<accession>A0A2S5BCF5</accession>
<gene>
    <name evidence="2" type="ORF">BMF94_2464</name>
</gene>
<dbReference type="AlphaFoldDB" id="A0A2S5BCF5"/>
<dbReference type="OrthoDB" id="10679300at2759"/>
<dbReference type="STRING" id="741276.A0A2S5BCF5"/>
<reference evidence="2 3" key="1">
    <citation type="journal article" date="2018" name="Front. Microbiol.">
        <title>Prospects for Fungal Bioremediation of Acidic Radioactive Waste Sites: Characterization and Genome Sequence of Rhodotorula taiwanensis MD1149.</title>
        <authorList>
            <person name="Tkavc R."/>
            <person name="Matrosova V.Y."/>
            <person name="Grichenko O.E."/>
            <person name="Gostincar C."/>
            <person name="Volpe R.P."/>
            <person name="Klimenkova P."/>
            <person name="Gaidamakova E.K."/>
            <person name="Zhou C.E."/>
            <person name="Stewart B.J."/>
            <person name="Lyman M.G."/>
            <person name="Malfatti S.A."/>
            <person name="Rubinfeld B."/>
            <person name="Courtot M."/>
            <person name="Singh J."/>
            <person name="Dalgard C.L."/>
            <person name="Hamilton T."/>
            <person name="Frey K.G."/>
            <person name="Gunde-Cimerman N."/>
            <person name="Dugan L."/>
            <person name="Daly M.J."/>
        </authorList>
    </citation>
    <scope>NUCLEOTIDE SEQUENCE [LARGE SCALE GENOMIC DNA]</scope>
    <source>
        <strain evidence="2 3">MD1149</strain>
    </source>
</reference>
<evidence type="ECO:0000313" key="2">
    <source>
        <dbReference type="EMBL" id="POY74466.1"/>
    </source>
</evidence>
<keyword evidence="3" id="KW-1185">Reference proteome</keyword>
<sequence length="652" mass="70436">MGALSDTQLSTLRRGLTGSVKRQLDEFQQQLDAACNPNEKDRIKTRAAELWERLFVAAGVAEELSVVADHDLQSSEVNNLLEQITDDMLERLGNDVRSKLSDSEGCLKEVRKLVQEANRAERASMKDGRTIGKTCQKTTYIHLVTEGPVKDLARKRMWSIDGRSYDAARRVRGSDLFIAPYLPVSDHPAVHYILSLNVIQTIPRLRFLLDRIDPAAPLSTTELTLLDVEQLSSKQESSAIVAVRVDAERVVGSAGIMARGRENVKRSLAARRGMTRGAERSASGTAVGVGWRPDLQGKIGPYANFRSKRNAFKATLSLVSSERRSTDLVVGVADIVVPGFTAELRWDTAETGMPPTSRSGIAAQALSMLNWDANTHVEPASDPTLTGAVSFGSEIGDKRREADFAFPAVNGDKGLVLQSGYSTFFFFSARLYLHGTSHLALLDEPASPPLALQTVSSDVTDLIASGILAIEPEEQAPECQRVTVSMESQTPEMSPARLKALANIPTLSGTPPALPPSSSLNREQVAPGYGFCFFPKERTFNFQRQRAFDLEAAAAKAPGIGAGRYHYKARLPKTSSTSPSSGPGPLGRIIPESGDAGQAGSSATVAIPTSDLSSTLAQLTLLSDADHAAFTEELDNAFNTDTAARSSKRKRK</sequence>
<protein>
    <submittedName>
        <fullName evidence="2">Uncharacterized protein</fullName>
    </submittedName>
</protein>
<evidence type="ECO:0000256" key="1">
    <source>
        <dbReference type="SAM" id="MobiDB-lite"/>
    </source>
</evidence>